<feature type="region of interest" description="Disordered" evidence="1">
    <location>
        <begin position="1"/>
        <end position="88"/>
    </location>
</feature>
<feature type="compositionally biased region" description="Basic residues" evidence="1">
    <location>
        <begin position="7"/>
        <end position="20"/>
    </location>
</feature>
<proteinExistence type="predicted"/>
<feature type="compositionally biased region" description="Basic and acidic residues" evidence="1">
    <location>
        <begin position="219"/>
        <end position="233"/>
    </location>
</feature>
<reference evidence="2 3" key="1">
    <citation type="journal article" date="2013" name="BMC Genomics">
        <title>The miniature genome of a carnivorous plant Genlisea aurea contains a low number of genes and short non-coding sequences.</title>
        <authorList>
            <person name="Leushkin E.V."/>
            <person name="Sutormin R.A."/>
            <person name="Nabieva E.R."/>
            <person name="Penin A.A."/>
            <person name="Kondrashov A.S."/>
            <person name="Logacheva M.D."/>
        </authorList>
    </citation>
    <scope>NUCLEOTIDE SEQUENCE [LARGE SCALE GENOMIC DNA]</scope>
</reference>
<feature type="region of interest" description="Disordered" evidence="1">
    <location>
        <begin position="267"/>
        <end position="295"/>
    </location>
</feature>
<feature type="compositionally biased region" description="Low complexity" evidence="1">
    <location>
        <begin position="267"/>
        <end position="287"/>
    </location>
</feature>
<organism evidence="2 3">
    <name type="scientific">Genlisea aurea</name>
    <dbReference type="NCBI Taxonomy" id="192259"/>
    <lineage>
        <taxon>Eukaryota</taxon>
        <taxon>Viridiplantae</taxon>
        <taxon>Streptophyta</taxon>
        <taxon>Embryophyta</taxon>
        <taxon>Tracheophyta</taxon>
        <taxon>Spermatophyta</taxon>
        <taxon>Magnoliopsida</taxon>
        <taxon>eudicotyledons</taxon>
        <taxon>Gunneridae</taxon>
        <taxon>Pentapetalae</taxon>
        <taxon>asterids</taxon>
        <taxon>lamiids</taxon>
        <taxon>Lamiales</taxon>
        <taxon>Lentibulariaceae</taxon>
        <taxon>Genlisea</taxon>
    </lineage>
</organism>
<comment type="caution">
    <text evidence="2">The sequence shown here is derived from an EMBL/GenBank/DDBJ whole genome shotgun (WGS) entry which is preliminary data.</text>
</comment>
<dbReference type="PANTHER" id="PTHR37260:SF2">
    <property type="entry name" value="PROTEIN ECERIFERUM 16"/>
    <property type="match status" value="1"/>
</dbReference>
<name>S8C3J2_9LAMI</name>
<feature type="region of interest" description="Disordered" evidence="1">
    <location>
        <begin position="197"/>
        <end position="254"/>
    </location>
</feature>
<evidence type="ECO:0000313" key="3">
    <source>
        <dbReference type="Proteomes" id="UP000015453"/>
    </source>
</evidence>
<dbReference type="OrthoDB" id="685075at2759"/>
<accession>S8C3J2</accession>
<evidence type="ECO:0000256" key="1">
    <source>
        <dbReference type="SAM" id="MobiDB-lite"/>
    </source>
</evidence>
<dbReference type="EMBL" id="AUSU01008784">
    <property type="protein sequence ID" value="EPS58931.1"/>
    <property type="molecule type" value="Genomic_DNA"/>
</dbReference>
<keyword evidence="3" id="KW-1185">Reference proteome</keyword>
<feature type="compositionally biased region" description="Basic and acidic residues" evidence="1">
    <location>
        <begin position="197"/>
        <end position="206"/>
    </location>
</feature>
<dbReference type="InterPro" id="IPR053342">
    <property type="entry name" value="Exosome_cofactor/PTGS_suppr"/>
</dbReference>
<dbReference type="Proteomes" id="UP000015453">
    <property type="component" value="Unassembled WGS sequence"/>
</dbReference>
<protein>
    <submittedName>
        <fullName evidence="2">Uncharacterized protein</fullName>
    </submittedName>
</protein>
<feature type="compositionally biased region" description="Polar residues" evidence="1">
    <location>
        <begin position="71"/>
        <end position="86"/>
    </location>
</feature>
<evidence type="ECO:0000313" key="2">
    <source>
        <dbReference type="EMBL" id="EPS58931.1"/>
    </source>
</evidence>
<dbReference type="AlphaFoldDB" id="S8C3J2"/>
<sequence>MDVKALAKSKRAHTLQHSRKNPPPSSKKSSIGSEEKKKTSGNQSKEKPPQFQVSRHLPSNWDRYNDDDASGSVSEEAQTGSVQQSLEFVAPKSKGADYAYLLSEAKAQAQPQVHRTTNAFPFSDDGFGVDFGSMLAERGESLFSWIQDDDFDFDGEGGSDFQVPFLSLNLDSLADRLAKSKPSERLFIEPGLIQERLDKELPEEKSSSSSSSSISLQMKDGRNSEFERRRDQESVSQQQRVKNPSSEASNLESELDMLLNSFGEASLFEPSSSSSEEVKYSAAAAESGDNSYGAVSKSKLLEDFDSWLDTI</sequence>
<gene>
    <name evidence="2" type="ORF">M569_15881</name>
</gene>
<dbReference type="PANTHER" id="PTHR37260">
    <property type="entry name" value="PHOSPHORELAY PROTEIN"/>
    <property type="match status" value="1"/>
</dbReference>
<feature type="compositionally biased region" description="Basic and acidic residues" evidence="1">
    <location>
        <begin position="33"/>
        <end position="48"/>
    </location>
</feature>
<feature type="compositionally biased region" description="Polar residues" evidence="1">
    <location>
        <begin position="234"/>
        <end position="252"/>
    </location>
</feature>